<organism evidence="4 5">
    <name type="scientific">Candidatus Borkfalkia excrementigallinarum</name>
    <dbReference type="NCBI Taxonomy" id="2838506"/>
    <lineage>
        <taxon>Bacteria</taxon>
        <taxon>Bacillati</taxon>
        <taxon>Bacillota</taxon>
        <taxon>Clostridia</taxon>
        <taxon>Christensenellales</taxon>
        <taxon>Christensenellaceae</taxon>
        <taxon>Candidatus Borkfalkia</taxon>
    </lineage>
</organism>
<dbReference type="EMBL" id="DXCQ01000028">
    <property type="protein sequence ID" value="HIY96784.1"/>
    <property type="molecule type" value="Genomic_DNA"/>
</dbReference>
<evidence type="ECO:0000256" key="1">
    <source>
        <dbReference type="ARBA" id="ARBA00023235"/>
    </source>
</evidence>
<dbReference type="PANTHER" id="PTHR36120">
    <property type="entry name" value="FUCOSE ISOMERASE"/>
    <property type="match status" value="1"/>
</dbReference>
<keyword evidence="1" id="KW-0413">Isomerase</keyword>
<accession>A0A9D1ZVY6</accession>
<keyword evidence="2" id="KW-0119">Carbohydrate metabolism</keyword>
<dbReference type="InterPro" id="IPR009015">
    <property type="entry name" value="Fucose_isomerase_N/cen_sf"/>
</dbReference>
<evidence type="ECO:0000259" key="3">
    <source>
        <dbReference type="Pfam" id="PF02952"/>
    </source>
</evidence>
<dbReference type="GO" id="GO:0005737">
    <property type="term" value="C:cytoplasm"/>
    <property type="evidence" value="ECO:0007669"/>
    <property type="project" value="InterPro"/>
</dbReference>
<dbReference type="Pfam" id="PF02952">
    <property type="entry name" value="Fucose_iso_C"/>
    <property type="match status" value="1"/>
</dbReference>
<proteinExistence type="predicted"/>
<evidence type="ECO:0000256" key="2">
    <source>
        <dbReference type="ARBA" id="ARBA00023277"/>
    </source>
</evidence>
<dbReference type="GO" id="GO:0008736">
    <property type="term" value="F:L-fucose isomerase activity"/>
    <property type="evidence" value="ECO:0007669"/>
    <property type="project" value="InterPro"/>
</dbReference>
<comment type="caution">
    <text evidence="4">The sequence shown here is derived from an EMBL/GenBank/DDBJ whole genome shotgun (WGS) entry which is preliminary data.</text>
</comment>
<name>A0A9D1ZVY6_9FIRM</name>
<dbReference type="PANTHER" id="PTHR36120:SF1">
    <property type="entry name" value="L-FUCOSE ISOMERASE C-TERMINAL DOMAIN-CONTAINING PROTEIN"/>
    <property type="match status" value="1"/>
</dbReference>
<reference evidence="4" key="1">
    <citation type="journal article" date="2021" name="PeerJ">
        <title>Extensive microbial diversity within the chicken gut microbiome revealed by metagenomics and culture.</title>
        <authorList>
            <person name="Gilroy R."/>
            <person name="Ravi A."/>
            <person name="Getino M."/>
            <person name="Pursley I."/>
            <person name="Horton D.L."/>
            <person name="Alikhan N.F."/>
            <person name="Baker D."/>
            <person name="Gharbi K."/>
            <person name="Hall N."/>
            <person name="Watson M."/>
            <person name="Adriaenssens E.M."/>
            <person name="Foster-Nyarko E."/>
            <person name="Jarju S."/>
            <person name="Secka A."/>
            <person name="Antonio M."/>
            <person name="Oren A."/>
            <person name="Chaudhuri R.R."/>
            <person name="La Ragione R."/>
            <person name="Hildebrand F."/>
            <person name="Pallen M.J."/>
        </authorList>
    </citation>
    <scope>NUCLEOTIDE SEQUENCE</scope>
    <source>
        <strain evidence="4">1345</strain>
    </source>
</reference>
<gene>
    <name evidence="4" type="ORF">H9729_03775</name>
</gene>
<dbReference type="AlphaFoldDB" id="A0A9D1ZVY6"/>
<protein>
    <recommendedName>
        <fullName evidence="3">L-fucose isomerase C-terminal domain-containing protein</fullName>
    </recommendedName>
</protein>
<evidence type="ECO:0000313" key="5">
    <source>
        <dbReference type="Proteomes" id="UP000886750"/>
    </source>
</evidence>
<sequence>MTTFALFFGNRGFFPGEPIYSARKELAETLKKNGYGVLMMDEKCTHFGAVETIAEGKLYAEFLDKHRGEYQGIILCLPNFGDENGAYYALKEAAVPILVVACADERGKMDFAHRRDSLCGKIAMCNVLRQAGIRYTLTHDFTVGFSDMSFTEDLRLFAGTCRVVEAFRSFSIGEIGARTTAFKTVRTDETALQRKGITVETIDFSQIFALMDSADCKEIERKSQHYAELSDFGKFPKEKLENIARFGVALDKLVADYSLDSVAIRCWDELEKRYGVAPCLVLGDLNEKGICAACETDVSNAVMMRALYFAADCPVMLFDVNNNYGSDSDRVVLFHCGPAPKSLMAEKGHIEEHLMFKKSYGEGSGVGINVGEILRGKVTVGSLKTENGGLYSFACEGVIVDEPLEKEFFGCGMVFRKNGSSLRDMLNYMGRNGYRHHVAITRGHWAESIREAFENYLGISIDTL</sequence>
<reference evidence="4" key="2">
    <citation type="submission" date="2021-04" db="EMBL/GenBank/DDBJ databases">
        <authorList>
            <person name="Gilroy R."/>
        </authorList>
    </citation>
    <scope>NUCLEOTIDE SEQUENCE</scope>
    <source>
        <strain evidence="4">1345</strain>
    </source>
</reference>
<dbReference type="GO" id="GO:0006004">
    <property type="term" value="P:fucose metabolic process"/>
    <property type="evidence" value="ECO:0007669"/>
    <property type="project" value="InterPro"/>
</dbReference>
<dbReference type="SUPFAM" id="SSF53743">
    <property type="entry name" value="FucI/AraA N-terminal and middle domains"/>
    <property type="match status" value="1"/>
</dbReference>
<dbReference type="InterPro" id="IPR015888">
    <property type="entry name" value="Fuc_isomerase_C"/>
</dbReference>
<evidence type="ECO:0000313" key="4">
    <source>
        <dbReference type="EMBL" id="HIY96784.1"/>
    </source>
</evidence>
<dbReference type="Proteomes" id="UP000886750">
    <property type="component" value="Unassembled WGS sequence"/>
</dbReference>
<feature type="domain" description="L-fucose isomerase C-terminal" evidence="3">
    <location>
        <begin position="333"/>
        <end position="461"/>
    </location>
</feature>